<dbReference type="InterPro" id="IPR015421">
    <property type="entry name" value="PyrdxlP-dep_Trfase_major"/>
</dbReference>
<name>A0A0C2VHS5_9BACL</name>
<dbReference type="CDD" id="cd00609">
    <property type="entry name" value="AAT_like"/>
    <property type="match status" value="1"/>
</dbReference>
<dbReference type="EC" id="2.6.1.-" evidence="3"/>
<dbReference type="EMBL" id="JXRQ01000028">
    <property type="protein sequence ID" value="KIL44031.1"/>
    <property type="molecule type" value="Genomic_DNA"/>
</dbReference>
<protein>
    <recommendedName>
        <fullName evidence="3">Aminotransferase</fullName>
        <ecNumber evidence="3">2.6.1.-</ecNumber>
    </recommendedName>
</protein>
<keyword evidence="5" id="KW-0456">Lyase</keyword>
<evidence type="ECO:0000256" key="3">
    <source>
        <dbReference type="RuleBase" id="RU000481"/>
    </source>
</evidence>
<dbReference type="RefSeq" id="WP_041123507.1">
    <property type="nucleotide sequence ID" value="NZ_JXRQ01000028.1"/>
</dbReference>
<evidence type="ECO:0000313" key="6">
    <source>
        <dbReference type="Proteomes" id="UP000031950"/>
    </source>
</evidence>
<evidence type="ECO:0000259" key="4">
    <source>
        <dbReference type="Pfam" id="PF00155"/>
    </source>
</evidence>
<dbReference type="PANTHER" id="PTHR42885:SF1">
    <property type="entry name" value="THREONINE-PHOSPHATE DECARBOXYLASE"/>
    <property type="match status" value="1"/>
</dbReference>
<dbReference type="PATRIC" id="fig|135826.4.peg.2962"/>
<accession>A0A0C2VHS5</accession>
<dbReference type="SUPFAM" id="SSF53383">
    <property type="entry name" value="PLP-dependent transferases"/>
    <property type="match status" value="1"/>
</dbReference>
<gene>
    <name evidence="5" type="ORF">KP77_29800</name>
</gene>
<keyword evidence="2" id="KW-0663">Pyridoxal phosphate</keyword>
<evidence type="ECO:0000313" key="5">
    <source>
        <dbReference type="EMBL" id="KIL44031.1"/>
    </source>
</evidence>
<feature type="domain" description="Aminotransferase class I/classII large" evidence="4">
    <location>
        <begin position="24"/>
        <end position="351"/>
    </location>
</feature>
<dbReference type="GO" id="GO:0016829">
    <property type="term" value="F:lyase activity"/>
    <property type="evidence" value="ECO:0007669"/>
    <property type="project" value="UniProtKB-KW"/>
</dbReference>
<dbReference type="AlphaFoldDB" id="A0A0C2VHS5"/>
<keyword evidence="3" id="KW-0032">Aminotransferase</keyword>
<proteinExistence type="inferred from homology"/>
<organism evidence="5 6">
    <name type="scientific">Jeotgalibacillus alimentarius</name>
    <dbReference type="NCBI Taxonomy" id="135826"/>
    <lineage>
        <taxon>Bacteria</taxon>
        <taxon>Bacillati</taxon>
        <taxon>Bacillota</taxon>
        <taxon>Bacilli</taxon>
        <taxon>Bacillales</taxon>
        <taxon>Caryophanaceae</taxon>
        <taxon>Jeotgalibacillus</taxon>
    </lineage>
</organism>
<dbReference type="InterPro" id="IPR004839">
    <property type="entry name" value="Aminotransferase_I/II_large"/>
</dbReference>
<dbReference type="Pfam" id="PF00155">
    <property type="entry name" value="Aminotran_1_2"/>
    <property type="match status" value="1"/>
</dbReference>
<reference evidence="5 6" key="1">
    <citation type="submission" date="2015-01" db="EMBL/GenBank/DDBJ databases">
        <title>Genome sequence of Jeotgalibacillus alimentarius.</title>
        <authorList>
            <person name="Goh K.M."/>
            <person name="Chan K.-G."/>
            <person name="Yaakop A.S."/>
            <person name="Ee R."/>
            <person name="Gan H.M."/>
            <person name="Chan C.S."/>
        </authorList>
    </citation>
    <scope>NUCLEOTIDE SEQUENCE [LARGE SCALE GENOMIC DNA]</scope>
    <source>
        <strain evidence="5 6">YKJ-13</strain>
    </source>
</reference>
<dbReference type="OrthoDB" id="9813612at2"/>
<dbReference type="PANTHER" id="PTHR42885">
    <property type="entry name" value="HISTIDINOL-PHOSPHATE AMINOTRANSFERASE-RELATED"/>
    <property type="match status" value="1"/>
</dbReference>
<sequence length="357" mass="40478">MTLPSHGANPRQLYESLQLQVPDHLIDFSENSMPSGPPKAVKEHWGDWYAAASSYPDPDGRRLKKLLSEKHRTDQSQVLLGNGAAELMMTALRLFRGKEVGVIHPAFSEYERVIKANDGLVRHFYTNESTGWLPDDQEIEDFLSEPDRALFVCNPNNPTGIRLERHVLISWLTIAERSGSTLLLDEAFIDMAGEAYSLSDYTGSQSLIIFRSMTKMYSIAGLRLGYLLADAAAVKKIRPFLPHWNVNQIALLAGEAVIQDHAYTEKARDFIRKERLRITTALRQLDFKVSASEANYLLIQPSDPMQTEALWRSLLKEGLVLRHTYNYRGLDGRWLRAGIKCHEQNTQLIGAISRWAQ</sequence>
<evidence type="ECO:0000256" key="1">
    <source>
        <dbReference type="ARBA" id="ARBA00001933"/>
    </source>
</evidence>
<comment type="cofactor">
    <cofactor evidence="1 3">
        <name>pyridoxal 5'-phosphate</name>
        <dbReference type="ChEBI" id="CHEBI:597326"/>
    </cofactor>
</comment>
<dbReference type="InterPro" id="IPR015422">
    <property type="entry name" value="PyrdxlP-dep_Trfase_small"/>
</dbReference>
<keyword evidence="6" id="KW-1185">Reference proteome</keyword>
<dbReference type="GO" id="GO:0008483">
    <property type="term" value="F:transaminase activity"/>
    <property type="evidence" value="ECO:0007669"/>
    <property type="project" value="UniProtKB-KW"/>
</dbReference>
<comment type="caution">
    <text evidence="5">The sequence shown here is derived from an EMBL/GenBank/DDBJ whole genome shotgun (WGS) entry which is preliminary data.</text>
</comment>
<dbReference type="Gene3D" id="3.90.1150.10">
    <property type="entry name" value="Aspartate Aminotransferase, domain 1"/>
    <property type="match status" value="1"/>
</dbReference>
<dbReference type="InterPro" id="IPR004838">
    <property type="entry name" value="NHTrfase_class1_PyrdxlP-BS"/>
</dbReference>
<dbReference type="PROSITE" id="PS00105">
    <property type="entry name" value="AA_TRANSFER_CLASS_1"/>
    <property type="match status" value="1"/>
</dbReference>
<evidence type="ECO:0000256" key="2">
    <source>
        <dbReference type="ARBA" id="ARBA00022898"/>
    </source>
</evidence>
<dbReference type="Proteomes" id="UP000031950">
    <property type="component" value="Unassembled WGS sequence"/>
</dbReference>
<dbReference type="InterPro" id="IPR015424">
    <property type="entry name" value="PyrdxlP-dep_Trfase"/>
</dbReference>
<dbReference type="GO" id="GO:0030170">
    <property type="term" value="F:pyridoxal phosphate binding"/>
    <property type="evidence" value="ECO:0007669"/>
    <property type="project" value="InterPro"/>
</dbReference>
<keyword evidence="3" id="KW-0808">Transferase</keyword>
<dbReference type="Gene3D" id="3.40.640.10">
    <property type="entry name" value="Type I PLP-dependent aspartate aminotransferase-like (Major domain)"/>
    <property type="match status" value="1"/>
</dbReference>
<comment type="similarity">
    <text evidence="3">Belongs to the class-I pyridoxal-phosphate-dependent aminotransferase family.</text>
</comment>
<dbReference type="STRING" id="135826.KP77_29800"/>